<evidence type="ECO:0000256" key="6">
    <source>
        <dbReference type="SAM" id="MobiDB-lite"/>
    </source>
</evidence>
<dbReference type="Pfam" id="PF02133">
    <property type="entry name" value="Transp_cyt_pur"/>
    <property type="match status" value="2"/>
</dbReference>
<dbReference type="FunFam" id="1.10.4160.10:FF:000001">
    <property type="entry name" value="Uracil permease, putative"/>
    <property type="match status" value="1"/>
</dbReference>
<feature type="transmembrane region" description="Helical" evidence="7">
    <location>
        <begin position="470"/>
        <end position="493"/>
    </location>
</feature>
<reference evidence="8" key="1">
    <citation type="journal article" date="2023" name="PhytoFront">
        <title>Draft Genome Resources of Seven Strains of Tilletia horrida, Causal Agent of Kernel Smut of Rice.</title>
        <authorList>
            <person name="Khanal S."/>
            <person name="Antony Babu S."/>
            <person name="Zhou X.G."/>
        </authorList>
    </citation>
    <scope>NUCLEOTIDE SEQUENCE</scope>
    <source>
        <strain evidence="8">TX3</strain>
    </source>
</reference>
<protein>
    <submittedName>
        <fullName evidence="8">Uracil permease</fullName>
    </submittedName>
</protein>
<keyword evidence="5 7" id="KW-0472">Membrane</keyword>
<evidence type="ECO:0000256" key="7">
    <source>
        <dbReference type="SAM" id="Phobius"/>
    </source>
</evidence>
<dbReference type="GO" id="GO:0015205">
    <property type="term" value="F:nucleobase transmembrane transporter activity"/>
    <property type="evidence" value="ECO:0007669"/>
    <property type="project" value="TreeGrafter"/>
</dbReference>
<feature type="transmembrane region" description="Helical" evidence="7">
    <location>
        <begin position="237"/>
        <end position="258"/>
    </location>
</feature>
<keyword evidence="3 7" id="KW-0812">Transmembrane</keyword>
<dbReference type="NCBIfam" id="TIGR00800">
    <property type="entry name" value="ncs1"/>
    <property type="match status" value="1"/>
</dbReference>
<evidence type="ECO:0000256" key="5">
    <source>
        <dbReference type="ARBA" id="ARBA00023136"/>
    </source>
</evidence>
<dbReference type="Proteomes" id="UP001176521">
    <property type="component" value="Unassembled WGS sequence"/>
</dbReference>
<gene>
    <name evidence="8" type="primary">fur4</name>
    <name evidence="8" type="ORF">OC842_006449</name>
</gene>
<feature type="transmembrane region" description="Helical" evidence="7">
    <location>
        <begin position="400"/>
        <end position="419"/>
    </location>
</feature>
<feature type="transmembrane region" description="Helical" evidence="7">
    <location>
        <begin position="172"/>
        <end position="191"/>
    </location>
</feature>
<proteinExistence type="inferred from homology"/>
<keyword evidence="4 7" id="KW-1133">Transmembrane helix</keyword>
<dbReference type="PANTHER" id="PTHR30618:SF2">
    <property type="entry name" value="ALLANTOIN PERMEASE-RELATED"/>
    <property type="match status" value="1"/>
</dbReference>
<feature type="transmembrane region" description="Helical" evidence="7">
    <location>
        <begin position="370"/>
        <end position="388"/>
    </location>
</feature>
<name>A0AAN6G5U8_9BASI</name>
<feature type="compositionally biased region" description="Basic and acidic residues" evidence="6">
    <location>
        <begin position="567"/>
        <end position="588"/>
    </location>
</feature>
<evidence type="ECO:0000256" key="3">
    <source>
        <dbReference type="ARBA" id="ARBA00022692"/>
    </source>
</evidence>
<comment type="subcellular location">
    <subcellularLocation>
        <location evidence="1">Membrane</location>
        <topology evidence="1">Multi-pass membrane protein</topology>
    </subcellularLocation>
</comment>
<feature type="region of interest" description="Disordered" evidence="6">
    <location>
        <begin position="546"/>
        <end position="601"/>
    </location>
</feature>
<dbReference type="Gene3D" id="1.10.4160.10">
    <property type="entry name" value="Hydantoin permease"/>
    <property type="match status" value="1"/>
</dbReference>
<feature type="transmembrane region" description="Helical" evidence="7">
    <location>
        <begin position="131"/>
        <end position="152"/>
    </location>
</feature>
<feature type="transmembrane region" description="Helical" evidence="7">
    <location>
        <begin position="499"/>
        <end position="522"/>
    </location>
</feature>
<feature type="transmembrane region" description="Helical" evidence="7">
    <location>
        <begin position="39"/>
        <end position="60"/>
    </location>
</feature>
<evidence type="ECO:0000256" key="2">
    <source>
        <dbReference type="ARBA" id="ARBA00008974"/>
    </source>
</evidence>
<dbReference type="PANTHER" id="PTHR30618">
    <property type="entry name" value="NCS1 FAMILY PURINE/PYRIMIDINE TRANSPORTER"/>
    <property type="match status" value="1"/>
</dbReference>
<feature type="compositionally biased region" description="Basic and acidic residues" evidence="6">
    <location>
        <begin position="546"/>
        <end position="559"/>
    </location>
</feature>
<feature type="transmembrane region" description="Helical" evidence="7">
    <location>
        <begin position="198"/>
        <end position="217"/>
    </location>
</feature>
<keyword evidence="9" id="KW-1185">Reference proteome</keyword>
<dbReference type="GO" id="GO:0005886">
    <property type="term" value="C:plasma membrane"/>
    <property type="evidence" value="ECO:0007669"/>
    <property type="project" value="TreeGrafter"/>
</dbReference>
<dbReference type="InterPro" id="IPR045225">
    <property type="entry name" value="Uracil/uridine/allantoin_perm"/>
</dbReference>
<comment type="caution">
    <text evidence="8">The sequence shown here is derived from an EMBL/GenBank/DDBJ whole genome shotgun (WGS) entry which is preliminary data.</text>
</comment>
<feature type="transmembrane region" description="Helical" evidence="7">
    <location>
        <begin position="72"/>
        <end position="93"/>
    </location>
</feature>
<comment type="similarity">
    <text evidence="2">Belongs to the purine-cytosine permease (2.A.39) family.</text>
</comment>
<feature type="compositionally biased region" description="Polar residues" evidence="6">
    <location>
        <begin position="591"/>
        <end position="601"/>
    </location>
</feature>
<feature type="transmembrane region" description="Helical" evidence="7">
    <location>
        <begin position="278"/>
        <end position="303"/>
    </location>
</feature>
<evidence type="ECO:0000256" key="1">
    <source>
        <dbReference type="ARBA" id="ARBA00004141"/>
    </source>
</evidence>
<accession>A0AAN6G5U8</accession>
<evidence type="ECO:0000256" key="4">
    <source>
        <dbReference type="ARBA" id="ARBA00022989"/>
    </source>
</evidence>
<dbReference type="InterPro" id="IPR001248">
    <property type="entry name" value="Pur-cyt_permease"/>
</dbReference>
<dbReference type="CDD" id="cd11482">
    <property type="entry name" value="SLC-NCS1sbd_NRT1-like"/>
    <property type="match status" value="1"/>
</dbReference>
<organism evidence="8 9">
    <name type="scientific">Tilletia horrida</name>
    <dbReference type="NCBI Taxonomy" id="155126"/>
    <lineage>
        <taxon>Eukaryota</taxon>
        <taxon>Fungi</taxon>
        <taxon>Dikarya</taxon>
        <taxon>Basidiomycota</taxon>
        <taxon>Ustilaginomycotina</taxon>
        <taxon>Exobasidiomycetes</taxon>
        <taxon>Tilletiales</taxon>
        <taxon>Tilletiaceae</taxon>
        <taxon>Tilletia</taxon>
    </lineage>
</organism>
<feature type="transmembrane region" description="Helical" evidence="7">
    <location>
        <begin position="329"/>
        <end position="349"/>
    </location>
</feature>
<sequence length="601" mass="65677">MTLIDRLAVKGAPTGSRTQAMLRNPDLTPVRPEHRTWGWLNYVFFWVSDGLNINTWMIASSSLTAGLAWWQAWLAVWIGYGFVAFFVVLSARIGSHWHIGFPVVARASFGIWGSFWPVLNRAVMACVWTAVQTWIGGTCMTLILRSIIPGYVHLKDHVLIAKGDEVILNRQSIVSFLLFWAFQLPFVWAPISKIRHLFTIKSVIVPIAAIAFFAWSIKDANGLGPIVKQPATIKGSLLGWTFVQACMSCVSNMATLTVNVPDFARVAKKPKDVVMSQLIAIPCTFALTCFIGIIVSSSSVPIFGKTVWDPLELLAMRLDRDPYDSGTRAGVFFIAAAFALAQLGVNIAANTLSAGSDLTALLPKFINIRRGGMLCILITPLIMPWHLMSSSSTFTTYLGSYSIFLSSILGTILADYYIVRRGYLHIPSLFSAAKSKSNAELGLTLDNAASLYDSPAAAYNYSFGCNWRAYVSYIAGIATSVTGFAGVTGVQVSDAAQKIYILAFFTGLGASSILYAVLSWLFPYQGVVHPRSKVWLEPASGWEAPDWDRPTADLDDGHGDASTGARTAKDLENATSDKDSDIIKDKDALGSQEQEINTIPY</sequence>
<dbReference type="AlphaFoldDB" id="A0AAN6G5U8"/>
<dbReference type="EMBL" id="JAPDMQ010000582">
    <property type="protein sequence ID" value="KAK0522504.1"/>
    <property type="molecule type" value="Genomic_DNA"/>
</dbReference>
<evidence type="ECO:0000313" key="9">
    <source>
        <dbReference type="Proteomes" id="UP001176521"/>
    </source>
</evidence>
<evidence type="ECO:0000313" key="8">
    <source>
        <dbReference type="EMBL" id="KAK0522504.1"/>
    </source>
</evidence>
<dbReference type="InterPro" id="IPR012681">
    <property type="entry name" value="NCS1"/>
</dbReference>